<dbReference type="RefSeq" id="WP_420916761.1">
    <property type="nucleotide sequence ID" value="NZ_BQKE01000010.1"/>
</dbReference>
<evidence type="ECO:0008006" key="3">
    <source>
        <dbReference type="Google" id="ProtNLM"/>
    </source>
</evidence>
<dbReference type="InterPro" id="IPR022385">
    <property type="entry name" value="Rhs_assc_core"/>
</dbReference>
<sequence>MFNGKELDDETGLYYYGARYYDPRSSVWLSVDPLGEERSWLSPFNYCQNNPIIRIDPDGMLDNIEIKGENNSSITLKTDLIDVSVDASKFVGDFGGNYVFEGEDLLVAALDIVGTVDPTPTADVLSASIEAKNGNYGSAALSGLGVIPYIGNVGKLGKISKHTKSFKKSDQWNQ</sequence>
<comment type="caution">
    <text evidence="1">The sequence shown here is derived from an EMBL/GenBank/DDBJ whole genome shotgun (WGS) entry which is preliminary data.</text>
</comment>
<dbReference type="PANTHER" id="PTHR32305:SF15">
    <property type="entry name" value="PROTEIN RHSA-RELATED"/>
    <property type="match status" value="1"/>
</dbReference>
<gene>
    <name evidence="1" type="ORF">PEDI_55740</name>
</gene>
<reference evidence="1 2" key="1">
    <citation type="submission" date="2021-12" db="EMBL/GenBank/DDBJ databases">
        <title>Genome sequencing of bacteria with rrn-lacking chromosome and rrn-plasmid.</title>
        <authorList>
            <person name="Anda M."/>
            <person name="Iwasaki W."/>
        </authorList>
    </citation>
    <scope>NUCLEOTIDE SEQUENCE [LARGE SCALE GENOMIC DNA]</scope>
    <source>
        <strain evidence="1 2">NBRC 15940</strain>
    </source>
</reference>
<protein>
    <recommendedName>
        <fullName evidence="3">RHS repeat-associated core domain-containing protein</fullName>
    </recommendedName>
</protein>
<organism evidence="1 2">
    <name type="scientific">Persicobacter diffluens</name>
    <dbReference type="NCBI Taxonomy" id="981"/>
    <lineage>
        <taxon>Bacteria</taxon>
        <taxon>Pseudomonadati</taxon>
        <taxon>Bacteroidota</taxon>
        <taxon>Cytophagia</taxon>
        <taxon>Cytophagales</taxon>
        <taxon>Persicobacteraceae</taxon>
        <taxon>Persicobacter</taxon>
    </lineage>
</organism>
<accession>A0AAN5ANP9</accession>
<dbReference type="AlphaFoldDB" id="A0AAN5ANP9"/>
<dbReference type="CDD" id="cd20745">
    <property type="entry name" value="FIX_RhsA_AHH_HNH-like"/>
    <property type="match status" value="1"/>
</dbReference>
<dbReference type="InterPro" id="IPR050708">
    <property type="entry name" value="T6SS_VgrG/RHS"/>
</dbReference>
<dbReference type="PANTHER" id="PTHR32305">
    <property type="match status" value="1"/>
</dbReference>
<dbReference type="Proteomes" id="UP001310022">
    <property type="component" value="Unassembled WGS sequence"/>
</dbReference>
<dbReference type="NCBIfam" id="TIGR03696">
    <property type="entry name" value="Rhs_assc_core"/>
    <property type="match status" value="1"/>
</dbReference>
<name>A0AAN5ANP9_9BACT</name>
<keyword evidence="2" id="KW-1185">Reference proteome</keyword>
<evidence type="ECO:0000313" key="1">
    <source>
        <dbReference type="EMBL" id="GJM65022.1"/>
    </source>
</evidence>
<dbReference type="Gene3D" id="2.180.10.10">
    <property type="entry name" value="RHS repeat-associated core"/>
    <property type="match status" value="1"/>
</dbReference>
<evidence type="ECO:0000313" key="2">
    <source>
        <dbReference type="Proteomes" id="UP001310022"/>
    </source>
</evidence>
<proteinExistence type="predicted"/>
<dbReference type="EMBL" id="BQKE01000010">
    <property type="protein sequence ID" value="GJM65022.1"/>
    <property type="molecule type" value="Genomic_DNA"/>
</dbReference>